<dbReference type="AlphaFoldDB" id="A0A5N8WFT5"/>
<dbReference type="EMBL" id="VJZE01000634">
    <property type="protein sequence ID" value="MPY46340.1"/>
    <property type="molecule type" value="Genomic_DNA"/>
</dbReference>
<evidence type="ECO:0000256" key="1">
    <source>
        <dbReference type="SAM" id="MobiDB-lite"/>
    </source>
</evidence>
<evidence type="ECO:0000313" key="2">
    <source>
        <dbReference type="EMBL" id="MPY46340.1"/>
    </source>
</evidence>
<name>A0A5N8WFT5_9ACTN</name>
<comment type="caution">
    <text evidence="2">The sequence shown here is derived from an EMBL/GenBank/DDBJ whole genome shotgun (WGS) entry which is preliminary data.</text>
</comment>
<keyword evidence="3" id="KW-1185">Reference proteome</keyword>
<sequence>MTPRDYVVHLALPQAPCSSEADEFRTRFRHEPAAARRAGGALTMPVVDADAPRPWAATLHIPHTYDGTARSRRALAGDDPRVIDFGISRAAEFAVSDALNRTGRVMGTPRLMSPSSCRPRRTWAPGRGQGSRRPSRRRRASVRPEDRPRKRSGPGGGIIL</sequence>
<reference evidence="2 3" key="1">
    <citation type="submission" date="2019-07" db="EMBL/GenBank/DDBJ databases">
        <title>New species of Amycolatopsis and Streptomyces.</title>
        <authorList>
            <person name="Duangmal K."/>
            <person name="Teo W.F.A."/>
            <person name="Lipun K."/>
        </authorList>
    </citation>
    <scope>NUCLEOTIDE SEQUENCE [LARGE SCALE GENOMIC DNA]</scope>
    <source>
        <strain evidence="2 3">TISTR 2346</strain>
    </source>
</reference>
<organism evidence="2 3">
    <name type="scientific">Streptomyces phyllanthi</name>
    <dbReference type="NCBI Taxonomy" id="1803180"/>
    <lineage>
        <taxon>Bacteria</taxon>
        <taxon>Bacillati</taxon>
        <taxon>Actinomycetota</taxon>
        <taxon>Actinomycetes</taxon>
        <taxon>Kitasatosporales</taxon>
        <taxon>Streptomycetaceae</taxon>
        <taxon>Streptomyces</taxon>
    </lineage>
</organism>
<feature type="region of interest" description="Disordered" evidence="1">
    <location>
        <begin position="105"/>
        <end position="160"/>
    </location>
</feature>
<dbReference type="Proteomes" id="UP000326979">
    <property type="component" value="Unassembled WGS sequence"/>
</dbReference>
<protein>
    <submittedName>
        <fullName evidence="2">Uncharacterized protein</fullName>
    </submittedName>
</protein>
<proteinExistence type="predicted"/>
<evidence type="ECO:0000313" key="3">
    <source>
        <dbReference type="Proteomes" id="UP000326979"/>
    </source>
</evidence>
<dbReference type="OrthoDB" id="9762169at2"/>
<accession>A0A5N8WFT5</accession>
<gene>
    <name evidence="2" type="ORF">FNH04_42490</name>
</gene>